<gene>
    <name evidence="2" type="ORF">NWFMUON74_44430</name>
</gene>
<dbReference type="EMBL" id="AP023396">
    <property type="protein sequence ID" value="BCK56671.1"/>
    <property type="molecule type" value="Genomic_DNA"/>
</dbReference>
<evidence type="ECO:0000313" key="2">
    <source>
        <dbReference type="EMBL" id="BCK56671.1"/>
    </source>
</evidence>
<organism evidence="2 3">
    <name type="scientific">Nocardia wallacei</name>
    <dbReference type="NCBI Taxonomy" id="480035"/>
    <lineage>
        <taxon>Bacteria</taxon>
        <taxon>Bacillati</taxon>
        <taxon>Actinomycetota</taxon>
        <taxon>Actinomycetes</taxon>
        <taxon>Mycobacteriales</taxon>
        <taxon>Nocardiaceae</taxon>
        <taxon>Nocardia</taxon>
    </lineage>
</organism>
<feature type="region of interest" description="Disordered" evidence="1">
    <location>
        <begin position="53"/>
        <end position="80"/>
    </location>
</feature>
<dbReference type="Proteomes" id="UP000516173">
    <property type="component" value="Chromosome"/>
</dbReference>
<keyword evidence="3" id="KW-1185">Reference proteome</keyword>
<evidence type="ECO:0000313" key="3">
    <source>
        <dbReference type="Proteomes" id="UP000516173"/>
    </source>
</evidence>
<proteinExistence type="predicted"/>
<name>A0A7G1KPB1_9NOCA</name>
<sequence length="99" mass="10842">MGTEFVGSTPWKRISATLTTAGPRAAAIAYLGIDGPRLLRGLRRGDLLVVNASKKQSPRTPRVTYRRHPRVPRRERRPSVWPCPSDRAGALIIGAQGLS</sequence>
<accession>A0A7G1KPB1</accession>
<dbReference type="AlphaFoldDB" id="A0A7G1KPB1"/>
<dbReference type="KEGG" id="nwl:NWFMUON74_44430"/>
<evidence type="ECO:0000256" key="1">
    <source>
        <dbReference type="SAM" id="MobiDB-lite"/>
    </source>
</evidence>
<protein>
    <submittedName>
        <fullName evidence="2">Uncharacterized protein</fullName>
    </submittedName>
</protein>
<reference evidence="2 3" key="1">
    <citation type="submission" date="2020-08" db="EMBL/GenBank/DDBJ databases">
        <title>Genome Sequencing of Nocardia wallacei strain FMUON74 and assembly.</title>
        <authorList>
            <person name="Toyokawa M."/>
            <person name="Uesaka K."/>
        </authorList>
    </citation>
    <scope>NUCLEOTIDE SEQUENCE [LARGE SCALE GENOMIC DNA]</scope>
    <source>
        <strain evidence="2 3">FMUON74</strain>
    </source>
</reference>
<feature type="compositionally biased region" description="Basic residues" evidence="1">
    <location>
        <begin position="64"/>
        <end position="76"/>
    </location>
</feature>